<feature type="region of interest" description="Disordered" evidence="4">
    <location>
        <begin position="404"/>
        <end position="435"/>
    </location>
</feature>
<feature type="domain" description="Ubiquitin-like protease family profile" evidence="5">
    <location>
        <begin position="250"/>
        <end position="453"/>
    </location>
</feature>
<proteinExistence type="inferred from homology"/>
<keyword evidence="2" id="KW-0645">Protease</keyword>
<feature type="compositionally biased region" description="Basic and acidic residues" evidence="4">
    <location>
        <begin position="71"/>
        <end position="86"/>
    </location>
</feature>
<feature type="compositionally biased region" description="Polar residues" evidence="4">
    <location>
        <begin position="88"/>
        <end position="98"/>
    </location>
</feature>
<evidence type="ECO:0000256" key="2">
    <source>
        <dbReference type="ARBA" id="ARBA00022670"/>
    </source>
</evidence>
<organism evidence="6 7">
    <name type="scientific">Eragrostis curvula</name>
    <name type="common">weeping love grass</name>
    <dbReference type="NCBI Taxonomy" id="38414"/>
    <lineage>
        <taxon>Eukaryota</taxon>
        <taxon>Viridiplantae</taxon>
        <taxon>Streptophyta</taxon>
        <taxon>Embryophyta</taxon>
        <taxon>Tracheophyta</taxon>
        <taxon>Spermatophyta</taxon>
        <taxon>Magnoliopsida</taxon>
        <taxon>Liliopsida</taxon>
        <taxon>Poales</taxon>
        <taxon>Poaceae</taxon>
        <taxon>PACMAD clade</taxon>
        <taxon>Chloridoideae</taxon>
        <taxon>Eragrostideae</taxon>
        <taxon>Eragrostidinae</taxon>
        <taxon>Eragrostis</taxon>
    </lineage>
</organism>
<evidence type="ECO:0000313" key="6">
    <source>
        <dbReference type="EMBL" id="TVU06774.1"/>
    </source>
</evidence>
<comment type="caution">
    <text evidence="6">The sequence shown here is derived from an EMBL/GenBank/DDBJ whole genome shotgun (WGS) entry which is preliminary data.</text>
</comment>
<dbReference type="PROSITE" id="PS50600">
    <property type="entry name" value="ULP_PROTEASE"/>
    <property type="match status" value="1"/>
</dbReference>
<dbReference type="Gene3D" id="3.40.395.10">
    <property type="entry name" value="Adenoviral Proteinase, Chain A"/>
    <property type="match status" value="1"/>
</dbReference>
<gene>
    <name evidence="6" type="ORF">EJB05_47538</name>
</gene>
<dbReference type="GO" id="GO:0008234">
    <property type="term" value="F:cysteine-type peptidase activity"/>
    <property type="evidence" value="ECO:0007669"/>
    <property type="project" value="InterPro"/>
</dbReference>
<name>A0A5J9T684_9POAL</name>
<protein>
    <recommendedName>
        <fullName evidence="5">Ubiquitin-like protease family profile domain-containing protein</fullName>
    </recommendedName>
</protein>
<accession>A0A5J9T684</accession>
<evidence type="ECO:0000256" key="1">
    <source>
        <dbReference type="ARBA" id="ARBA00005234"/>
    </source>
</evidence>
<dbReference type="EMBL" id="RWGY01000047">
    <property type="protein sequence ID" value="TVU06774.1"/>
    <property type="molecule type" value="Genomic_DNA"/>
</dbReference>
<evidence type="ECO:0000256" key="3">
    <source>
        <dbReference type="ARBA" id="ARBA00022801"/>
    </source>
</evidence>
<dbReference type="GO" id="GO:0006508">
    <property type="term" value="P:proteolysis"/>
    <property type="evidence" value="ECO:0007669"/>
    <property type="project" value="UniProtKB-KW"/>
</dbReference>
<dbReference type="InterPro" id="IPR038765">
    <property type="entry name" value="Papain-like_cys_pep_sf"/>
</dbReference>
<dbReference type="InterPro" id="IPR003653">
    <property type="entry name" value="Peptidase_C48_C"/>
</dbReference>
<keyword evidence="7" id="KW-1185">Reference proteome</keyword>
<dbReference type="AlphaFoldDB" id="A0A5J9T684"/>
<sequence length="453" mass="50879">MEDQELPGYHPPEKKGNKIPATKPALGTVWCSPNTLASIVSDLTEPQRAAIEKVIDIRPTTEFRTSPAAADLKRSEGQGDHSEPDAHPNTSAQQSHSSNSERADFKGSSTKYKSVPDNLHQSHTFKDFEADRNQDNLAQQNKATESKTRKRKARKDAQDRTTNSGDADIAEDNTHKGKAQTTKARSPSKRKTKPIKKSDFAYEETTKRQTKRQKAAGPSERYLCTEEDEATIEYIESSRLNKILVSIGDIELTREDMKCLLNKDGWLGTLVMNAYIHLIRDKEQGNRDEGSVLLENTFFTSQAYKRKTDLTWIQTQSAKHLKNDMLQNLEERYYSKVELDETNWQDIHVSQWQIVEEIKQHVQHDSCSKKKKIEQSPCREDAPGRMGLISENHPGMTAEIPACSPGLRPAPKRRRRGQLPPINPRPVGPDIGAGKPDRACLVARIGLSHGAGD</sequence>
<feature type="region of interest" description="Disordered" evidence="4">
    <location>
        <begin position="1"/>
        <end position="26"/>
    </location>
</feature>
<feature type="region of interest" description="Disordered" evidence="4">
    <location>
        <begin position="55"/>
        <end position="220"/>
    </location>
</feature>
<feature type="compositionally biased region" description="Basic and acidic residues" evidence="4">
    <location>
        <begin position="196"/>
        <end position="207"/>
    </location>
</feature>
<feature type="compositionally biased region" description="Basic residues" evidence="4">
    <location>
        <begin position="186"/>
        <end position="195"/>
    </location>
</feature>
<feature type="non-terminal residue" evidence="6">
    <location>
        <position position="1"/>
    </location>
</feature>
<evidence type="ECO:0000259" key="5">
    <source>
        <dbReference type="PROSITE" id="PS50600"/>
    </source>
</evidence>
<keyword evidence="3" id="KW-0378">Hydrolase</keyword>
<dbReference type="SUPFAM" id="SSF54001">
    <property type="entry name" value="Cysteine proteinases"/>
    <property type="match status" value="1"/>
</dbReference>
<dbReference type="Proteomes" id="UP000324897">
    <property type="component" value="Unassembled WGS sequence"/>
</dbReference>
<evidence type="ECO:0000313" key="7">
    <source>
        <dbReference type="Proteomes" id="UP000324897"/>
    </source>
</evidence>
<reference evidence="6 7" key="1">
    <citation type="journal article" date="2019" name="Sci. Rep.">
        <title>A high-quality genome of Eragrostis curvula grass provides insights into Poaceae evolution and supports new strategies to enhance forage quality.</title>
        <authorList>
            <person name="Carballo J."/>
            <person name="Santos B.A.C.M."/>
            <person name="Zappacosta D."/>
            <person name="Garbus I."/>
            <person name="Selva J.P."/>
            <person name="Gallo C.A."/>
            <person name="Diaz A."/>
            <person name="Albertini E."/>
            <person name="Caccamo M."/>
            <person name="Echenique V."/>
        </authorList>
    </citation>
    <scope>NUCLEOTIDE SEQUENCE [LARGE SCALE GENOMIC DNA]</scope>
    <source>
        <strain evidence="7">cv. Victoria</strain>
        <tissue evidence="6">Leaf</tissue>
    </source>
</reference>
<comment type="similarity">
    <text evidence="1">Belongs to the peptidase C48 family.</text>
</comment>
<evidence type="ECO:0000256" key="4">
    <source>
        <dbReference type="SAM" id="MobiDB-lite"/>
    </source>
</evidence>
<dbReference type="Gramene" id="TVU06774">
    <property type="protein sequence ID" value="TVU06774"/>
    <property type="gene ID" value="EJB05_47538"/>
</dbReference>
<feature type="compositionally biased region" description="Basic and acidic residues" evidence="4">
    <location>
        <begin position="124"/>
        <end position="134"/>
    </location>
</feature>